<evidence type="ECO:0000313" key="2">
    <source>
        <dbReference type="Proteomes" id="UP000247681"/>
    </source>
</evidence>
<evidence type="ECO:0008006" key="3">
    <source>
        <dbReference type="Google" id="ProtNLM"/>
    </source>
</evidence>
<dbReference type="Proteomes" id="UP000247681">
    <property type="component" value="Unassembled WGS sequence"/>
</dbReference>
<comment type="caution">
    <text evidence="1">The sequence shown here is derived from an EMBL/GenBank/DDBJ whole genome shotgun (WGS) entry which is preliminary data.</text>
</comment>
<evidence type="ECO:0000313" key="1">
    <source>
        <dbReference type="EMBL" id="PXY44055.1"/>
    </source>
</evidence>
<accession>A0A2V4BYJ6</accession>
<organism evidence="1 2">
    <name type="scientific">Flavobacterium hydrophilum</name>
    <dbReference type="NCBI Taxonomy" id="2211445"/>
    <lineage>
        <taxon>Bacteria</taxon>
        <taxon>Pseudomonadati</taxon>
        <taxon>Bacteroidota</taxon>
        <taxon>Flavobacteriia</taxon>
        <taxon>Flavobacteriales</taxon>
        <taxon>Flavobacteriaceae</taxon>
        <taxon>Flavobacterium</taxon>
    </lineage>
</organism>
<sequence>MISNRRILILYNSVSYFIPLIESTGVRCSTAFRQLNLIEKIVRKLSIFLHMPKHYWFGDWKKELNNIETVICFSTNDIDAFEYIKKKNPKIRLIFWYWDPVYRNKVQPNDISDTLCEKWSFDINDCKNYNMIYNTTFYFDKILLPEINLKYDAVFVGQDKGRGTIINDLKLNLVNLNLKLFFHIVEDIDSLTNPRRNRPILYSDYLNILSTSSAIIDIIQSGQNGISLRPMESIFLKKKLITNDKNIINADFYDSNNIFILDVDDIDIIHNFLKSPYNDVPVEIISNYNFDNWLNRFFNEHQ</sequence>
<name>A0A2V4BYJ6_9FLAO</name>
<dbReference type="EMBL" id="QJHL01000004">
    <property type="protein sequence ID" value="PXY44055.1"/>
    <property type="molecule type" value="Genomic_DNA"/>
</dbReference>
<dbReference type="AlphaFoldDB" id="A0A2V4BYJ6"/>
<dbReference type="RefSeq" id="WP_110347756.1">
    <property type="nucleotide sequence ID" value="NZ_QJHL01000004.1"/>
</dbReference>
<gene>
    <name evidence="1" type="ORF">DMB68_16575</name>
</gene>
<protein>
    <recommendedName>
        <fullName evidence="3">Lipopolysaccharide biosynthesis protein</fullName>
    </recommendedName>
</protein>
<keyword evidence="2" id="KW-1185">Reference proteome</keyword>
<proteinExistence type="predicted"/>
<dbReference type="OrthoDB" id="3251881at2"/>
<reference evidence="1 2" key="1">
    <citation type="submission" date="2018-05" db="EMBL/GenBank/DDBJ databases">
        <title>Flavobacterium sp. strain IMCC34758, incomplete genome.</title>
        <authorList>
            <person name="Joung Y."/>
        </authorList>
    </citation>
    <scope>NUCLEOTIDE SEQUENCE [LARGE SCALE GENOMIC DNA]</scope>
    <source>
        <strain evidence="1 2">IMCC34758</strain>
    </source>
</reference>